<organism evidence="1 2">
    <name type="scientific">Halalkalibacter kiskunsagensis</name>
    <dbReference type="NCBI Taxonomy" id="1548599"/>
    <lineage>
        <taxon>Bacteria</taxon>
        <taxon>Bacillati</taxon>
        <taxon>Bacillota</taxon>
        <taxon>Bacilli</taxon>
        <taxon>Bacillales</taxon>
        <taxon>Bacillaceae</taxon>
        <taxon>Halalkalibacter</taxon>
    </lineage>
</organism>
<name>A0ABV6KIN1_9BACI</name>
<dbReference type="Proteomes" id="UP001589838">
    <property type="component" value="Unassembled WGS sequence"/>
</dbReference>
<gene>
    <name evidence="1" type="ORF">ACFFHM_15525</name>
</gene>
<proteinExistence type="predicted"/>
<dbReference type="EMBL" id="JBHLUX010000037">
    <property type="protein sequence ID" value="MFC0471868.1"/>
    <property type="molecule type" value="Genomic_DNA"/>
</dbReference>
<evidence type="ECO:0000313" key="1">
    <source>
        <dbReference type="EMBL" id="MFC0471868.1"/>
    </source>
</evidence>
<accession>A0ABV6KIN1</accession>
<protein>
    <submittedName>
        <fullName evidence="1">Uncharacterized protein</fullName>
    </submittedName>
</protein>
<dbReference type="RefSeq" id="WP_335961766.1">
    <property type="nucleotide sequence ID" value="NZ_JAXBLX010000020.1"/>
</dbReference>
<comment type="caution">
    <text evidence="1">The sequence shown here is derived from an EMBL/GenBank/DDBJ whole genome shotgun (WGS) entry which is preliminary data.</text>
</comment>
<evidence type="ECO:0000313" key="2">
    <source>
        <dbReference type="Proteomes" id="UP001589838"/>
    </source>
</evidence>
<sequence length="48" mass="6041">MVQKKTRKKELNVLLKQKKKREQRDWRLTMKRLKLFQNKVMNPSETRK</sequence>
<reference evidence="1 2" key="1">
    <citation type="submission" date="2024-09" db="EMBL/GenBank/DDBJ databases">
        <authorList>
            <person name="Sun Q."/>
            <person name="Mori K."/>
        </authorList>
    </citation>
    <scope>NUCLEOTIDE SEQUENCE [LARGE SCALE GENOMIC DNA]</scope>
    <source>
        <strain evidence="1 2">NCAIM B.02610</strain>
    </source>
</reference>
<keyword evidence="2" id="KW-1185">Reference proteome</keyword>